<organism evidence="2 3">
    <name type="scientific">Liquidambar formosana</name>
    <name type="common">Formosan gum</name>
    <dbReference type="NCBI Taxonomy" id="63359"/>
    <lineage>
        <taxon>Eukaryota</taxon>
        <taxon>Viridiplantae</taxon>
        <taxon>Streptophyta</taxon>
        <taxon>Embryophyta</taxon>
        <taxon>Tracheophyta</taxon>
        <taxon>Spermatophyta</taxon>
        <taxon>Magnoliopsida</taxon>
        <taxon>eudicotyledons</taxon>
        <taxon>Gunneridae</taxon>
        <taxon>Pentapetalae</taxon>
        <taxon>Saxifragales</taxon>
        <taxon>Altingiaceae</taxon>
        <taxon>Liquidambar</taxon>
    </lineage>
</organism>
<keyword evidence="1" id="KW-1133">Transmembrane helix</keyword>
<dbReference type="GO" id="GO:0016020">
    <property type="term" value="C:membrane"/>
    <property type="evidence" value="ECO:0007669"/>
    <property type="project" value="TreeGrafter"/>
</dbReference>
<name>A0AAP0RFB3_LIQFO</name>
<feature type="transmembrane region" description="Helical" evidence="1">
    <location>
        <begin position="191"/>
        <end position="214"/>
    </location>
</feature>
<accession>A0AAP0RFB3</accession>
<dbReference type="PANTHER" id="PTHR12242:SF10">
    <property type="entry name" value="TRANSMEMBRANE PROTEIN"/>
    <property type="match status" value="1"/>
</dbReference>
<feature type="transmembrane region" description="Helical" evidence="1">
    <location>
        <begin position="296"/>
        <end position="316"/>
    </location>
</feature>
<evidence type="ECO:0008006" key="4">
    <source>
        <dbReference type="Google" id="ProtNLM"/>
    </source>
</evidence>
<feature type="transmembrane region" description="Helical" evidence="1">
    <location>
        <begin position="12"/>
        <end position="35"/>
    </location>
</feature>
<reference evidence="2 3" key="1">
    <citation type="journal article" date="2024" name="Plant J.">
        <title>Genome sequences and population genomics reveal climatic adaptation and genomic divergence between two closely related sweetgum species.</title>
        <authorList>
            <person name="Xu W.Q."/>
            <person name="Ren C.Q."/>
            <person name="Zhang X.Y."/>
            <person name="Comes H.P."/>
            <person name="Liu X.H."/>
            <person name="Li Y.G."/>
            <person name="Kettle C.J."/>
            <person name="Jalonen R."/>
            <person name="Gaisberger H."/>
            <person name="Ma Y.Z."/>
            <person name="Qiu Y.X."/>
        </authorList>
    </citation>
    <scope>NUCLEOTIDE SEQUENCE [LARGE SCALE GENOMIC DNA]</scope>
    <source>
        <strain evidence="2">Hangzhou</strain>
    </source>
</reference>
<proteinExistence type="predicted"/>
<comment type="caution">
    <text evidence="2">The sequence shown here is derived from an EMBL/GenBank/DDBJ whole genome shotgun (WGS) entry which is preliminary data.</text>
</comment>
<evidence type="ECO:0000313" key="2">
    <source>
        <dbReference type="EMBL" id="KAK9276771.1"/>
    </source>
</evidence>
<dbReference type="EMBL" id="JBBPBK010000010">
    <property type="protein sequence ID" value="KAK9276771.1"/>
    <property type="molecule type" value="Genomic_DNA"/>
</dbReference>
<feature type="transmembrane region" description="Helical" evidence="1">
    <location>
        <begin position="109"/>
        <end position="132"/>
    </location>
</feature>
<feature type="transmembrane region" description="Helical" evidence="1">
    <location>
        <begin position="259"/>
        <end position="284"/>
    </location>
</feature>
<dbReference type="Proteomes" id="UP001415857">
    <property type="component" value="Unassembled WGS sequence"/>
</dbReference>
<sequence>MTEDTTDPSYWLNWRFLCCAIWILASMVLASILIWKYEGSNRSQRERRENQRETAGSLYKDEAWRTCLKGIHPAWLLAFRMFAFIVLLTLIITNVAIDGGGIFYYYTQWTFALVTIYFGLGSSFSIYGCCLYRKRVGGSRADDVGLDAERGTYVAPTLGENANISNISNISKSLDAQEEPHVHQNAGLWDFAFQIIFQMCAGAVMLTDCVFWLILYPFLTSVDYRLNFLLASMHSFNAVFLLGDTILNSLRFPFFRIAYFILWTAMFVIFQWIIHACVSIWWPYPFLDLSSSYAPAWYVAVGLMHIPCYGIFTLIIRLKHFWLSRSFPDSYQ</sequence>
<dbReference type="PANTHER" id="PTHR12242">
    <property type="entry name" value="OS02G0130600 PROTEIN-RELATED"/>
    <property type="match status" value="1"/>
</dbReference>
<evidence type="ECO:0000313" key="3">
    <source>
        <dbReference type="Proteomes" id="UP001415857"/>
    </source>
</evidence>
<feature type="transmembrane region" description="Helical" evidence="1">
    <location>
        <begin position="74"/>
        <end position="97"/>
    </location>
</feature>
<keyword evidence="1" id="KW-0472">Membrane</keyword>
<evidence type="ECO:0000256" key="1">
    <source>
        <dbReference type="SAM" id="Phobius"/>
    </source>
</evidence>
<protein>
    <recommendedName>
        <fullName evidence="4">Transmembrane protein</fullName>
    </recommendedName>
</protein>
<feature type="transmembrane region" description="Helical" evidence="1">
    <location>
        <begin position="226"/>
        <end position="247"/>
    </location>
</feature>
<gene>
    <name evidence="2" type="ORF">L1049_006307</name>
</gene>
<keyword evidence="1" id="KW-0812">Transmembrane</keyword>
<keyword evidence="3" id="KW-1185">Reference proteome</keyword>
<dbReference type="AlphaFoldDB" id="A0AAP0RFB3"/>